<evidence type="ECO:0000313" key="2">
    <source>
        <dbReference type="Proteomes" id="UP000054928"/>
    </source>
</evidence>
<evidence type="ECO:0000313" key="1">
    <source>
        <dbReference type="EMBL" id="CEG41385.1"/>
    </source>
</evidence>
<dbReference type="Proteomes" id="UP000054928">
    <property type="component" value="Unassembled WGS sequence"/>
</dbReference>
<proteinExistence type="predicted"/>
<protein>
    <submittedName>
        <fullName evidence="1">Uncharacterized protein</fullName>
    </submittedName>
</protein>
<keyword evidence="2" id="KW-1185">Reference proteome</keyword>
<sequence>MEILELKNKLDGLRKTLEVAANGHDLRQLSLEQAFKTLNFNAKRLMKIEDRSERFDANFESTENRVLFEHAGFLSSTSSSKSTSSPPTDATTAMNYALWDAFAVNCFAFEKWRESELGYVVMATLSDPKIRNLSHF</sequence>
<dbReference type="EMBL" id="CCYD01000553">
    <property type="protein sequence ID" value="CEG41385.1"/>
    <property type="molecule type" value="Genomic_DNA"/>
</dbReference>
<dbReference type="GeneID" id="36406790"/>
<name>A0A0P1AJX9_PLAHL</name>
<dbReference type="AlphaFoldDB" id="A0A0P1AJX9"/>
<reference evidence="2" key="1">
    <citation type="submission" date="2014-09" db="EMBL/GenBank/DDBJ databases">
        <authorList>
            <person name="Sharma Rahul"/>
            <person name="Thines Marco"/>
        </authorList>
    </citation>
    <scope>NUCLEOTIDE SEQUENCE [LARGE SCALE GENOMIC DNA]</scope>
</reference>
<dbReference type="RefSeq" id="XP_024577754.1">
    <property type="nucleotide sequence ID" value="XM_024727149.1"/>
</dbReference>
<organism evidence="1 2">
    <name type="scientific">Plasmopara halstedii</name>
    <name type="common">Downy mildew of sunflower</name>
    <dbReference type="NCBI Taxonomy" id="4781"/>
    <lineage>
        <taxon>Eukaryota</taxon>
        <taxon>Sar</taxon>
        <taxon>Stramenopiles</taxon>
        <taxon>Oomycota</taxon>
        <taxon>Peronosporomycetes</taxon>
        <taxon>Peronosporales</taxon>
        <taxon>Peronosporaceae</taxon>
        <taxon>Plasmopara</taxon>
    </lineage>
</organism>
<accession>A0A0P1AJX9</accession>